<dbReference type="Gene3D" id="3.60.21.10">
    <property type="match status" value="1"/>
</dbReference>
<evidence type="ECO:0000256" key="1">
    <source>
        <dbReference type="ARBA" id="ARBA00001936"/>
    </source>
</evidence>
<comment type="catalytic activity">
    <reaction evidence="4">
        <text>O-phospho-L-threonyl-[protein] + H2O = L-threonyl-[protein] + phosphate</text>
        <dbReference type="Rhea" id="RHEA:47004"/>
        <dbReference type="Rhea" id="RHEA-COMP:11060"/>
        <dbReference type="Rhea" id="RHEA-COMP:11605"/>
        <dbReference type="ChEBI" id="CHEBI:15377"/>
        <dbReference type="ChEBI" id="CHEBI:30013"/>
        <dbReference type="ChEBI" id="CHEBI:43474"/>
        <dbReference type="ChEBI" id="CHEBI:61977"/>
        <dbReference type="EC" id="3.1.3.16"/>
    </reaction>
</comment>
<evidence type="ECO:0000256" key="3">
    <source>
        <dbReference type="ARBA" id="ARBA00023211"/>
    </source>
</evidence>
<evidence type="ECO:0000259" key="5">
    <source>
        <dbReference type="PROSITE" id="PS00125"/>
    </source>
</evidence>
<sequence length="316" mass="35986">MQPSDIINRLLPELHPNPPANLCIPLHLEQSTLQILFEKAQSVLNPCGNINFVSLQDQEHLILLGDLHGNIDNLRATILREGLPSHSVKYVFNGDFVDKGPHSLETLLLVLSLKVEYPLSVFLNRGNHESDLERGDRSFSRELKDRFKEDSLSVYESCIKLFRTMQIAAVVSSGDEKALIIHGGIPVLKDRPIFIQDIIDLDRHKDPSEDARDLLTQLLWNDAMGESQSKATQRSGYGQRFTQDDTQAFLEANGFRTVFRSHQEHTKGIRQEHLGCHTVFSAIAGHAQYVIMDNKFRITLKIVEVDIRDDHWKYLC</sequence>
<proteinExistence type="inferred from homology"/>
<keyword evidence="7" id="KW-1185">Reference proteome</keyword>
<reference evidence="6 7" key="1">
    <citation type="submission" date="2024-03" db="EMBL/GenBank/DDBJ databases">
        <title>A high-quality draft genome sequence of Diaporthe vaccinii, a causative agent of upright dieback and viscid rot disease in cranberry plants.</title>
        <authorList>
            <person name="Sarrasin M."/>
            <person name="Lang B.F."/>
            <person name="Burger G."/>
        </authorList>
    </citation>
    <scope>NUCLEOTIDE SEQUENCE [LARGE SCALE GENOMIC DNA]</scope>
    <source>
        <strain evidence="6 7">IS7</strain>
    </source>
</reference>
<evidence type="ECO:0000256" key="2">
    <source>
        <dbReference type="ARBA" id="ARBA00022723"/>
    </source>
</evidence>
<dbReference type="InterPro" id="IPR029052">
    <property type="entry name" value="Metallo-depent_PP-like"/>
</dbReference>
<dbReference type="SMART" id="SM00156">
    <property type="entry name" value="PP2Ac"/>
    <property type="match status" value="1"/>
</dbReference>
<dbReference type="PROSITE" id="PS00125">
    <property type="entry name" value="SER_THR_PHOSPHATASE"/>
    <property type="match status" value="1"/>
</dbReference>
<protein>
    <recommendedName>
        <fullName evidence="4">Serine/threonine-protein phosphatase</fullName>
        <ecNumber evidence="4">3.1.3.16</ecNumber>
    </recommendedName>
</protein>
<gene>
    <name evidence="6" type="ORF">FJTKL_02038</name>
</gene>
<dbReference type="InterPro" id="IPR051134">
    <property type="entry name" value="PPP_phosphatase"/>
</dbReference>
<comment type="caution">
    <text evidence="6">The sequence shown here is derived from an EMBL/GenBank/DDBJ whole genome shotgun (WGS) entry which is preliminary data.</text>
</comment>
<comment type="cofactor">
    <cofactor evidence="1">
        <name>Mn(2+)</name>
        <dbReference type="ChEBI" id="CHEBI:29035"/>
    </cofactor>
</comment>
<dbReference type="PANTHER" id="PTHR45668:SF5">
    <property type="entry name" value="SERINE_THREONINE-PROTEIN PHOSPHATASE 5"/>
    <property type="match status" value="1"/>
</dbReference>
<comment type="similarity">
    <text evidence="4">Belongs to the PPP phosphatase family.</text>
</comment>
<name>A0ABR4DZ53_9PEZI</name>
<dbReference type="SUPFAM" id="SSF56300">
    <property type="entry name" value="Metallo-dependent phosphatases"/>
    <property type="match status" value="1"/>
</dbReference>
<keyword evidence="3" id="KW-0464">Manganese</keyword>
<dbReference type="Pfam" id="PF00149">
    <property type="entry name" value="Metallophos"/>
    <property type="match status" value="1"/>
</dbReference>
<dbReference type="EMBL" id="JBAWTH010000132">
    <property type="protein sequence ID" value="KAL2275465.1"/>
    <property type="molecule type" value="Genomic_DNA"/>
</dbReference>
<organism evidence="6 7">
    <name type="scientific">Diaporthe vaccinii</name>
    <dbReference type="NCBI Taxonomy" id="105482"/>
    <lineage>
        <taxon>Eukaryota</taxon>
        <taxon>Fungi</taxon>
        <taxon>Dikarya</taxon>
        <taxon>Ascomycota</taxon>
        <taxon>Pezizomycotina</taxon>
        <taxon>Sordariomycetes</taxon>
        <taxon>Sordariomycetidae</taxon>
        <taxon>Diaporthales</taxon>
        <taxon>Diaporthaceae</taxon>
        <taxon>Diaporthe</taxon>
        <taxon>Diaporthe eres species complex</taxon>
    </lineage>
</organism>
<keyword evidence="2" id="KW-0479">Metal-binding</keyword>
<accession>A0ABR4DZ53</accession>
<evidence type="ECO:0000313" key="7">
    <source>
        <dbReference type="Proteomes" id="UP001600888"/>
    </source>
</evidence>
<dbReference type="InterPro" id="IPR004843">
    <property type="entry name" value="Calcineurin-like_PHP"/>
</dbReference>
<dbReference type="EMBL" id="JBAWTH010000132">
    <property type="protein sequence ID" value="KAL2275467.1"/>
    <property type="molecule type" value="Genomic_DNA"/>
</dbReference>
<feature type="domain" description="Serine/threonine specific protein phosphatases" evidence="5">
    <location>
        <begin position="124"/>
        <end position="129"/>
    </location>
</feature>
<dbReference type="PRINTS" id="PR00114">
    <property type="entry name" value="STPHPHTASE"/>
</dbReference>
<dbReference type="EC" id="3.1.3.16" evidence="4"/>
<dbReference type="InterPro" id="IPR006186">
    <property type="entry name" value="Ser/Thr-sp_prot-phosphatase"/>
</dbReference>
<dbReference type="Proteomes" id="UP001600888">
    <property type="component" value="Unassembled WGS sequence"/>
</dbReference>
<keyword evidence="4" id="KW-0378">Hydrolase</keyword>
<dbReference type="PANTHER" id="PTHR45668">
    <property type="entry name" value="SERINE/THREONINE-PROTEIN PHOSPHATASE 5-RELATED"/>
    <property type="match status" value="1"/>
</dbReference>
<evidence type="ECO:0000313" key="6">
    <source>
        <dbReference type="EMBL" id="KAL2275465.1"/>
    </source>
</evidence>
<evidence type="ECO:0000256" key="4">
    <source>
        <dbReference type="RuleBase" id="RU004273"/>
    </source>
</evidence>